<comment type="caution">
    <text evidence="1">The sequence shown here is derived from an EMBL/GenBank/DDBJ whole genome shotgun (WGS) entry which is preliminary data.</text>
</comment>
<dbReference type="AlphaFoldDB" id="A0A098TL03"/>
<gene>
    <name evidence="1" type="ORF">DO97_02520</name>
</gene>
<dbReference type="Proteomes" id="UP000030170">
    <property type="component" value="Unassembled WGS sequence"/>
</dbReference>
<protein>
    <submittedName>
        <fullName evidence="1">Uncharacterized protein</fullName>
    </submittedName>
</protein>
<proteinExistence type="predicted"/>
<organism evidence="1 2">
    <name type="scientific">Neosynechococcus sphagnicola sy1</name>
    <dbReference type="NCBI Taxonomy" id="1497020"/>
    <lineage>
        <taxon>Bacteria</taxon>
        <taxon>Bacillati</taxon>
        <taxon>Cyanobacteriota</taxon>
        <taxon>Cyanophyceae</taxon>
        <taxon>Neosynechococcales</taxon>
        <taxon>Neosynechococcaceae</taxon>
        <taxon>Neosynechococcus</taxon>
    </lineage>
</organism>
<dbReference type="RefSeq" id="WP_036532168.1">
    <property type="nucleotide sequence ID" value="NZ_JJML01000016.1"/>
</dbReference>
<sequence>MEPEFTHQLWIWYRTREEPGRLQLVFRGQFDFSIPGKDADGIAGMVTDFLARMLWEAKSLKQAQRNDNSDVFWSRAVSTKLGNLTIV</sequence>
<dbReference type="EMBL" id="JJML01000016">
    <property type="protein sequence ID" value="KGF72969.1"/>
    <property type="molecule type" value="Genomic_DNA"/>
</dbReference>
<keyword evidence="2" id="KW-1185">Reference proteome</keyword>
<dbReference type="OrthoDB" id="582161at2"/>
<name>A0A098TL03_9CYAN</name>
<reference evidence="1 2" key="1">
    <citation type="journal article" date="2014" name="Mol. Ecol.">
        <title>Evolution of Synechococcus.</title>
        <authorList>
            <person name="Dvorak P."/>
            <person name="Casamatta D."/>
            <person name="Hasler P."/>
            <person name="Poulickova A."/>
            <person name="Ondrej V."/>
            <person name="Sanges R."/>
        </authorList>
    </citation>
    <scope>NUCLEOTIDE SEQUENCE [LARGE SCALE GENOMIC DNA]</scope>
    <source>
        <strain evidence="1 2">CAUP A 1101</strain>
    </source>
</reference>
<accession>A0A098TL03</accession>
<evidence type="ECO:0000313" key="1">
    <source>
        <dbReference type="EMBL" id="KGF72969.1"/>
    </source>
</evidence>
<evidence type="ECO:0000313" key="2">
    <source>
        <dbReference type="Proteomes" id="UP000030170"/>
    </source>
</evidence>